<dbReference type="Gene3D" id="2.30.40.10">
    <property type="entry name" value="Urease, subunit C, domain 1"/>
    <property type="match status" value="1"/>
</dbReference>
<name>A0A381P185_9ZZZZ</name>
<dbReference type="PANTHER" id="PTHR43135:SF3">
    <property type="entry name" value="ALPHA-D-RIBOSE 1-METHYLPHOSPHONATE 5-TRIPHOSPHATE DIPHOSPHATASE"/>
    <property type="match status" value="1"/>
</dbReference>
<feature type="domain" description="Amidohydrolase-related" evidence="2">
    <location>
        <begin position="356"/>
        <end position="413"/>
    </location>
</feature>
<dbReference type="InterPro" id="IPR032466">
    <property type="entry name" value="Metal_Hydrolase"/>
</dbReference>
<dbReference type="AlphaFoldDB" id="A0A381P185"/>
<feature type="non-terminal residue" evidence="3">
    <location>
        <position position="1"/>
    </location>
</feature>
<dbReference type="PANTHER" id="PTHR43135">
    <property type="entry name" value="ALPHA-D-RIBOSE 1-METHYLPHOSPHONATE 5-TRIPHOSPHATE DIPHOSPHATASE"/>
    <property type="match status" value="1"/>
</dbReference>
<dbReference type="CDD" id="cd01309">
    <property type="entry name" value="Met_dep_hydrolase_C"/>
    <property type="match status" value="1"/>
</dbReference>
<dbReference type="EMBL" id="UINC01000759">
    <property type="protein sequence ID" value="SUZ60686.1"/>
    <property type="molecule type" value="Genomic_DNA"/>
</dbReference>
<dbReference type="InterPro" id="IPR051781">
    <property type="entry name" value="Metallo-dep_Hydrolase"/>
</dbReference>
<organism evidence="3">
    <name type="scientific">marine metagenome</name>
    <dbReference type="NCBI Taxonomy" id="408172"/>
    <lineage>
        <taxon>unclassified sequences</taxon>
        <taxon>metagenomes</taxon>
        <taxon>ecological metagenomes</taxon>
    </lineage>
</organism>
<dbReference type="Gene3D" id="3.20.20.140">
    <property type="entry name" value="Metal-dependent hydrolases"/>
    <property type="match status" value="2"/>
</dbReference>
<protein>
    <recommendedName>
        <fullName evidence="2">Amidohydrolase-related domain-containing protein</fullName>
    </recommendedName>
</protein>
<dbReference type="SUPFAM" id="SSF51338">
    <property type="entry name" value="Composite domain of metallo-dependent hydrolases"/>
    <property type="match status" value="2"/>
</dbReference>
<feature type="compositionally biased region" description="Basic and acidic residues" evidence="1">
    <location>
        <begin position="986"/>
        <end position="995"/>
    </location>
</feature>
<dbReference type="InterPro" id="IPR006680">
    <property type="entry name" value="Amidohydro-rel"/>
</dbReference>
<reference evidence="3" key="1">
    <citation type="submission" date="2018-05" db="EMBL/GenBank/DDBJ databases">
        <authorList>
            <person name="Lanie J.A."/>
            <person name="Ng W.-L."/>
            <person name="Kazmierczak K.M."/>
            <person name="Andrzejewski T.M."/>
            <person name="Davidsen T.M."/>
            <person name="Wayne K.J."/>
            <person name="Tettelin H."/>
            <person name="Glass J.I."/>
            <person name="Rusch D."/>
            <person name="Podicherti R."/>
            <person name="Tsui H.-C.T."/>
            <person name="Winkler M.E."/>
        </authorList>
    </citation>
    <scope>NUCLEOTIDE SEQUENCE</scope>
</reference>
<sequence length="1006" mass="113503">VKNILFIIFPVLLIAQTEPIENLHENLPRVWTLTHAMIHTDPGNFIKDGSITIRNGKIEAVGRYIKTPRDAFEIDLKGAHVYAGFIESWLEKELLNEKSKSTRKHWDKKVRPEHRSVDNLSIKNKEIKELRSLGFTTAHLAPKQGIFRGQTGIINLMDKPKSIKSSVAQVIDFKYRAKGQRTYPRSLLGVIAHIRQTFFDSEWYIKAQEIFEAYPAENEPLASNIALESLGMSRAVNKPFVFVTTNETYSHRAMNIVNEFNLNPWILGSGYEYRRLDYFSNNKVFFILPIDFPSKPNVVKPMSDLQYSTEELKHWDMAPDNLFYLNDAGFDFSITSHSLKKKSQFRTNIQKIIDRGLSEDIVLAALTTQPAEALGMHKSLGKIAPGYDANLVIVDGEYFDPKSRVVSVWIEGNEHFIASKKTPTFLGTWSLKYSGSAYDLKIEDLLKQQSIEKQKKFYKGSISINNKSVEIYNLDIFESSISFTIDGSKLGLKGTLSFSGDLSNDQIAGTVKNYMDNSLSFQADRKQLDKKIERTKEKFSDLSIFYPEGAYGLLKDHSKPNAILINDATLWTCGPKGTLAEWDILFVDGKIEQVAPDISVPQGSAIIIEGAGKHVTPGLIDCHSHSAASSINEGTQYITAEVRIRDVIDPDDINIYRQLGGGLTTANVLHGSANPIGGQNAVIKLRWGKGANDLLLKNAPQGIKFALGENVKQANWSGTNRYPQTRMGVEQVMRDAFRSALDYKHANENYLRNSKSQRTKIPPRKDLELDALVEILEGKRLVHCHSYRQDEILMLTRVAEDFGFKIATFQHVLEGYKVAERIAEHGAGASTFSDWWQYKFEVIDAIPYNGSLMTKNNVVVSFNSDDDELARRLNTEAAKAIQYGGLDPNEALKLVTINPAKQLQIDKYVGSLEPKKDADFVIWDGEPLSVYSQVEETWIDGIRYYSKKENELLEERDSELRRNIIQKILSTPSKSSTGSSNKSKTSKYDTEYHCDSEDDTGIYDGQ</sequence>
<gene>
    <name evidence="3" type="ORF">METZ01_LOCUS13540</name>
</gene>
<evidence type="ECO:0000259" key="2">
    <source>
        <dbReference type="Pfam" id="PF01979"/>
    </source>
</evidence>
<evidence type="ECO:0000256" key="1">
    <source>
        <dbReference type="SAM" id="MobiDB-lite"/>
    </source>
</evidence>
<evidence type="ECO:0000313" key="3">
    <source>
        <dbReference type="EMBL" id="SUZ60686.1"/>
    </source>
</evidence>
<proteinExistence type="predicted"/>
<feature type="compositionally biased region" description="Low complexity" evidence="1">
    <location>
        <begin position="971"/>
        <end position="983"/>
    </location>
</feature>
<feature type="region of interest" description="Disordered" evidence="1">
    <location>
        <begin position="971"/>
        <end position="1006"/>
    </location>
</feature>
<feature type="compositionally biased region" description="Acidic residues" evidence="1">
    <location>
        <begin position="996"/>
        <end position="1006"/>
    </location>
</feature>
<accession>A0A381P185</accession>
<feature type="domain" description="Amidohydrolase-related" evidence="2">
    <location>
        <begin position="860"/>
        <end position="935"/>
    </location>
</feature>
<dbReference type="Pfam" id="PF01979">
    <property type="entry name" value="Amidohydro_1"/>
    <property type="match status" value="2"/>
</dbReference>
<dbReference type="GO" id="GO:0016810">
    <property type="term" value="F:hydrolase activity, acting on carbon-nitrogen (but not peptide) bonds"/>
    <property type="evidence" value="ECO:0007669"/>
    <property type="project" value="InterPro"/>
</dbReference>
<dbReference type="SUPFAM" id="SSF51556">
    <property type="entry name" value="Metallo-dependent hydrolases"/>
    <property type="match status" value="1"/>
</dbReference>
<dbReference type="InterPro" id="IPR011059">
    <property type="entry name" value="Metal-dep_hydrolase_composite"/>
</dbReference>